<evidence type="ECO:0000313" key="9">
    <source>
        <dbReference type="EMBL" id="KAK3931018.1"/>
    </source>
</evidence>
<dbReference type="PANTHER" id="PTHR43108">
    <property type="entry name" value="N-ACETYLGLUCOSAMINE-6-SULFATASE FAMILY MEMBER"/>
    <property type="match status" value="1"/>
</dbReference>
<accession>A0AAE1I0Z9</accession>
<dbReference type="GO" id="GO:0030203">
    <property type="term" value="P:glycosaminoglycan metabolic process"/>
    <property type="evidence" value="ECO:0007669"/>
    <property type="project" value="InterPro"/>
</dbReference>
<evidence type="ECO:0000256" key="3">
    <source>
        <dbReference type="ARBA" id="ARBA00022729"/>
    </source>
</evidence>
<dbReference type="Proteomes" id="UP001219518">
    <property type="component" value="Unassembled WGS sequence"/>
</dbReference>
<comment type="cofactor">
    <cofactor evidence="1">
        <name>Ca(2+)</name>
        <dbReference type="ChEBI" id="CHEBI:29108"/>
    </cofactor>
</comment>
<dbReference type="InterPro" id="IPR012251">
    <property type="entry name" value="GlcNAc_6-SO4ase"/>
</dbReference>
<gene>
    <name evidence="9" type="ORF">KUF71_024930</name>
</gene>
<evidence type="ECO:0000256" key="5">
    <source>
        <dbReference type="ARBA" id="ARBA00023180"/>
    </source>
</evidence>
<dbReference type="AlphaFoldDB" id="A0AAE1I0Z9"/>
<feature type="domain" description="Sulfatase N-terminal" evidence="8">
    <location>
        <begin position="24"/>
        <end position="354"/>
    </location>
</feature>
<keyword evidence="3 7" id="KW-0732">Signal</keyword>
<evidence type="ECO:0000259" key="8">
    <source>
        <dbReference type="Pfam" id="PF00884"/>
    </source>
</evidence>
<keyword evidence="5" id="KW-0325">Glycoprotein</keyword>
<evidence type="ECO:0000256" key="4">
    <source>
        <dbReference type="ARBA" id="ARBA00022801"/>
    </source>
</evidence>
<reference evidence="9" key="2">
    <citation type="journal article" date="2023" name="BMC Genomics">
        <title>Pest status, molecular evolution, and epigenetic factors derived from the genome assembly of Frankliniella fusca, a thysanopteran phytovirus vector.</title>
        <authorList>
            <person name="Catto M.A."/>
            <person name="Labadie P.E."/>
            <person name="Jacobson A.L."/>
            <person name="Kennedy G.G."/>
            <person name="Srinivasan R."/>
            <person name="Hunt B.G."/>
        </authorList>
    </citation>
    <scope>NUCLEOTIDE SEQUENCE</scope>
    <source>
        <strain evidence="9">PL_HMW_Pooled</strain>
    </source>
</reference>
<dbReference type="EMBL" id="JAHWGI010001416">
    <property type="protein sequence ID" value="KAK3931018.1"/>
    <property type="molecule type" value="Genomic_DNA"/>
</dbReference>
<dbReference type="PROSITE" id="PS00149">
    <property type="entry name" value="SULFATASE_2"/>
    <property type="match status" value="1"/>
</dbReference>
<comment type="similarity">
    <text evidence="2">Belongs to the sulfatase family.</text>
</comment>
<dbReference type="InterPro" id="IPR017850">
    <property type="entry name" value="Alkaline_phosphatase_core_sf"/>
</dbReference>
<dbReference type="CDD" id="cd16147">
    <property type="entry name" value="G6S"/>
    <property type="match status" value="1"/>
</dbReference>
<protein>
    <submittedName>
        <fullName evidence="9">N-acetylglucosamine-6-sulfatase</fullName>
    </submittedName>
</protein>
<name>A0AAE1I0Z9_9NEOP</name>
<dbReference type="Pfam" id="PF00884">
    <property type="entry name" value="Sulfatase"/>
    <property type="match status" value="1"/>
</dbReference>
<dbReference type="SUPFAM" id="SSF53649">
    <property type="entry name" value="Alkaline phosphatase-like"/>
    <property type="match status" value="1"/>
</dbReference>
<dbReference type="GO" id="GO:0005539">
    <property type="term" value="F:glycosaminoglycan binding"/>
    <property type="evidence" value="ECO:0007669"/>
    <property type="project" value="TreeGrafter"/>
</dbReference>
<dbReference type="Gene3D" id="3.40.720.10">
    <property type="entry name" value="Alkaline Phosphatase, subunit A"/>
    <property type="match status" value="1"/>
</dbReference>
<keyword evidence="10" id="KW-1185">Reference proteome</keyword>
<evidence type="ECO:0000256" key="2">
    <source>
        <dbReference type="ARBA" id="ARBA00008779"/>
    </source>
</evidence>
<dbReference type="PANTHER" id="PTHR43108:SF8">
    <property type="entry name" value="SD21168P"/>
    <property type="match status" value="1"/>
</dbReference>
<evidence type="ECO:0000256" key="1">
    <source>
        <dbReference type="ARBA" id="ARBA00001913"/>
    </source>
</evidence>
<keyword evidence="4" id="KW-0378">Hydrolase</keyword>
<feature type="signal peptide" evidence="7">
    <location>
        <begin position="1"/>
        <end position="22"/>
    </location>
</feature>
<organism evidence="9 10">
    <name type="scientific">Frankliniella fusca</name>
    <dbReference type="NCBI Taxonomy" id="407009"/>
    <lineage>
        <taxon>Eukaryota</taxon>
        <taxon>Metazoa</taxon>
        <taxon>Ecdysozoa</taxon>
        <taxon>Arthropoda</taxon>
        <taxon>Hexapoda</taxon>
        <taxon>Insecta</taxon>
        <taxon>Pterygota</taxon>
        <taxon>Neoptera</taxon>
        <taxon>Paraneoptera</taxon>
        <taxon>Thysanoptera</taxon>
        <taxon>Terebrantia</taxon>
        <taxon>Thripoidea</taxon>
        <taxon>Thripidae</taxon>
        <taxon>Frankliniella</taxon>
    </lineage>
</organism>
<dbReference type="InterPro" id="IPR000917">
    <property type="entry name" value="Sulfatase_N"/>
</dbReference>
<dbReference type="InterPro" id="IPR024607">
    <property type="entry name" value="Sulfatase_CS"/>
</dbReference>
<evidence type="ECO:0000256" key="7">
    <source>
        <dbReference type="SAM" id="SignalP"/>
    </source>
</evidence>
<reference evidence="9" key="1">
    <citation type="submission" date="2021-07" db="EMBL/GenBank/DDBJ databases">
        <authorList>
            <person name="Catto M.A."/>
            <person name="Jacobson A."/>
            <person name="Kennedy G."/>
            <person name="Labadie P."/>
            <person name="Hunt B.G."/>
            <person name="Srinivasan R."/>
        </authorList>
    </citation>
    <scope>NUCLEOTIDE SEQUENCE</scope>
    <source>
        <strain evidence="9">PL_HMW_Pooled</strain>
        <tissue evidence="9">Head</tissue>
    </source>
</reference>
<proteinExistence type="inferred from homology"/>
<dbReference type="PROSITE" id="PS00523">
    <property type="entry name" value="SULFATASE_1"/>
    <property type="match status" value="1"/>
</dbReference>
<feature type="chain" id="PRO_5042287909" evidence="7">
    <location>
        <begin position="23"/>
        <end position="496"/>
    </location>
</feature>
<evidence type="ECO:0000256" key="6">
    <source>
        <dbReference type="PIRSR" id="PIRSR036666-50"/>
    </source>
</evidence>
<sequence length="496" mass="55885">MASLHTTPLLLILSSSLCFVIGRSNIVLILSDDQDSLSFAPIMKTMKLVAGKGANFRNSFVNTPLCCPSRATLLTGLYQHNTEVFNNSIEGNCNSKRWQRRYEPLTFAEEFFTAGYRTFYAGKYLNQYGSSKAGGLKHIPKGWQWWAGLKGNSRYYNYTLSINGTARHFSTSYLTDHIHQMALEFLKGQSSQTPPFLMVLAPPAPHAPYTPSTKYAKLKLNTSVPRSPNFNPPRQKDKHWMIRLPPNKLPRKVIDKVDEFWRQRWRTLMSVDDIVAGIIHTLNSIGLLNNTFVLVTSDNGYHLGHYGLPWDKRQPYDTDIRVPLFIRGPGIKRQVLHNPVITADIAPTLLEMAGLNIPSHMDGKSFLSLLRSKRKTFQTRAFLVEHSGEGGKSVSTDCPWFGDSGLSNCSPESACKCQDSRNNTYSCVRTIGPKLNSLLCKFKDKENFIEAYNLLSDPYQLRNIAPQMKNHDISRGLSTLKKLQSCSGISCSNLHI</sequence>
<feature type="modified residue" description="3-oxoalanine (Cys)" evidence="6">
    <location>
        <position position="66"/>
    </location>
</feature>
<comment type="PTM">
    <text evidence="6">The conversion to 3-oxoalanine (also known as C-formylglycine, FGly), of a serine or cysteine residue in prokaryotes and of a cysteine residue in eukaryotes, is critical for catalytic activity.</text>
</comment>
<dbReference type="PIRSF" id="PIRSF036666">
    <property type="entry name" value="G6S"/>
    <property type="match status" value="1"/>
</dbReference>
<dbReference type="GO" id="GO:0008449">
    <property type="term" value="F:N-acetylglucosamine-6-sulfatase activity"/>
    <property type="evidence" value="ECO:0007669"/>
    <property type="project" value="InterPro"/>
</dbReference>
<evidence type="ECO:0000313" key="10">
    <source>
        <dbReference type="Proteomes" id="UP001219518"/>
    </source>
</evidence>
<comment type="caution">
    <text evidence="9">The sequence shown here is derived from an EMBL/GenBank/DDBJ whole genome shotgun (WGS) entry which is preliminary data.</text>
</comment>